<keyword evidence="6" id="KW-1185">Reference proteome</keyword>
<evidence type="ECO:0000259" key="4">
    <source>
        <dbReference type="Pfam" id="PF13579"/>
    </source>
</evidence>
<evidence type="ECO:0000313" key="6">
    <source>
        <dbReference type="Proteomes" id="UP000269883"/>
    </source>
</evidence>
<dbReference type="RefSeq" id="WP_172961768.1">
    <property type="nucleotide sequence ID" value="NZ_AP017378.1"/>
</dbReference>
<evidence type="ECO:0000256" key="2">
    <source>
        <dbReference type="ARBA" id="ARBA00022679"/>
    </source>
</evidence>
<dbReference type="SUPFAM" id="SSF53756">
    <property type="entry name" value="UDP-Glycosyltransferase/glycogen phosphorylase"/>
    <property type="match status" value="1"/>
</dbReference>
<dbReference type="Proteomes" id="UP000269883">
    <property type="component" value="Chromosome"/>
</dbReference>
<dbReference type="Pfam" id="PF13579">
    <property type="entry name" value="Glyco_trans_4_4"/>
    <property type="match status" value="1"/>
</dbReference>
<feature type="domain" description="Glycosyltransferase subfamily 4-like N-terminal" evidence="4">
    <location>
        <begin position="21"/>
        <end position="149"/>
    </location>
</feature>
<evidence type="ECO:0000259" key="3">
    <source>
        <dbReference type="Pfam" id="PF00534"/>
    </source>
</evidence>
<dbReference type="GO" id="GO:0016757">
    <property type="term" value="F:glycosyltransferase activity"/>
    <property type="evidence" value="ECO:0007669"/>
    <property type="project" value="UniProtKB-KW"/>
</dbReference>
<dbReference type="CDD" id="cd03801">
    <property type="entry name" value="GT4_PimA-like"/>
    <property type="match status" value="1"/>
</dbReference>
<dbReference type="Pfam" id="PF00534">
    <property type="entry name" value="Glycos_transf_1"/>
    <property type="match status" value="1"/>
</dbReference>
<organism evidence="5 6">
    <name type="scientific">Desulfovibrio ferrophilus</name>
    <dbReference type="NCBI Taxonomy" id="241368"/>
    <lineage>
        <taxon>Bacteria</taxon>
        <taxon>Pseudomonadati</taxon>
        <taxon>Thermodesulfobacteriota</taxon>
        <taxon>Desulfovibrionia</taxon>
        <taxon>Desulfovibrionales</taxon>
        <taxon>Desulfovibrionaceae</taxon>
        <taxon>Desulfovibrio</taxon>
    </lineage>
</organism>
<dbReference type="PANTHER" id="PTHR12526">
    <property type="entry name" value="GLYCOSYLTRANSFERASE"/>
    <property type="match status" value="1"/>
</dbReference>
<dbReference type="EMBL" id="AP017378">
    <property type="protein sequence ID" value="BBD09573.1"/>
    <property type="molecule type" value="Genomic_DNA"/>
</dbReference>
<protein>
    <submittedName>
        <fullName evidence="5">Glycosyl transferase, group 1 family</fullName>
    </submittedName>
</protein>
<keyword evidence="1" id="KW-0328">Glycosyltransferase</keyword>
<dbReference type="InterPro" id="IPR028098">
    <property type="entry name" value="Glyco_trans_4-like_N"/>
</dbReference>
<dbReference type="InterPro" id="IPR001296">
    <property type="entry name" value="Glyco_trans_1"/>
</dbReference>
<evidence type="ECO:0000313" key="5">
    <source>
        <dbReference type="EMBL" id="BBD09573.1"/>
    </source>
</evidence>
<keyword evidence="2 5" id="KW-0808">Transferase</keyword>
<dbReference type="AlphaFoldDB" id="A0A2Z6B296"/>
<dbReference type="PANTHER" id="PTHR12526:SF510">
    <property type="entry name" value="D-INOSITOL 3-PHOSPHATE GLYCOSYLTRANSFERASE"/>
    <property type="match status" value="1"/>
</dbReference>
<sequence length="391" mass="44077">MHQSNKFNLRVCNIIEEGRLGGPQVRIAEIAHRLVTHGVETTVVLPEMDSADFIQLLEERKINFRLFPLHRLTRDKRLLARYIFFFPTEVLKLTKFFRRQRFDIIHCSGGIWQIKGLIAARLAGTPSVWHLNDTGLPLPFRIAFRALARVLPSALIVAASRVKQYYLSSMAPSNLPTYEVQAPVDTKHFAPGLSTPCKSISDWQGLKVVTCGSINPAKGLETFIRMAHKASQKRGDMHFFIIGKTHESQKQYKKRLDKLIAQNEMTNITFIGFQKDVRAVLEAADIYVCASDSEASPLSVWEAMSMAKPVVSTDVGDVARFLDSEKKEAIAPPRDPDKLAELVLNLASDKNLRTRRGNAARQAILSHLDVNIVARKQAETYNQIYRSTHCS</sequence>
<reference evidence="5 6" key="1">
    <citation type="journal article" date="2018" name="Sci. Adv.">
        <title>Multi-heme cytochromes provide a pathway for survival in energy-limited environments.</title>
        <authorList>
            <person name="Deng X."/>
            <person name="Dohmae N."/>
            <person name="Nealson K.H."/>
            <person name="Hashimoto K."/>
            <person name="Okamoto A."/>
        </authorList>
    </citation>
    <scope>NUCLEOTIDE SEQUENCE [LARGE SCALE GENOMIC DNA]</scope>
    <source>
        <strain evidence="5 6">IS5</strain>
    </source>
</reference>
<gene>
    <name evidence="5" type="ORF">DFE_2847</name>
</gene>
<evidence type="ECO:0000256" key="1">
    <source>
        <dbReference type="ARBA" id="ARBA00022676"/>
    </source>
</evidence>
<dbReference type="Gene3D" id="3.40.50.2000">
    <property type="entry name" value="Glycogen Phosphorylase B"/>
    <property type="match status" value="2"/>
</dbReference>
<name>A0A2Z6B296_9BACT</name>
<feature type="domain" description="Glycosyl transferase family 1" evidence="3">
    <location>
        <begin position="207"/>
        <end position="362"/>
    </location>
</feature>
<accession>A0A2Z6B296</accession>
<proteinExistence type="predicted"/>
<dbReference type="KEGG" id="dfl:DFE_2847"/>